<dbReference type="EMBL" id="FN653881">
    <property type="protein sequence ID" value="CBY16101.1"/>
    <property type="molecule type" value="Genomic_DNA"/>
</dbReference>
<keyword evidence="2" id="KW-1133">Transmembrane helix</keyword>
<dbReference type="InParanoid" id="E4Y2L1"/>
<keyword evidence="2" id="KW-0812">Transmembrane</keyword>
<dbReference type="AlphaFoldDB" id="E4Y2L1"/>
<evidence type="ECO:0000256" key="2">
    <source>
        <dbReference type="SAM" id="Phobius"/>
    </source>
</evidence>
<sequence length="320" mass="34115">MRSESEKKRRAGLRGSVGTGGGAGLLENGDKPLNNGATDTVAAASAPFGNITVDGNGKELPAGCGGGAGGYSGGAGGPAGGYSGGGGCFLKFTGGRQHAALDNSKDGFIIISLIGLKNDPPIPINLYMGLSGIFGVGVAAWCTCLMTWISKCLDWIIGEDKELVQMKANRATQLRQKQLRQQAEYEQALQDAVLKRYVDDNFESGFSSELSYPARSSVRRRSSKDEELGRRGRSPTVRGRKIKKGPVQNIPYRMADAGSPPPSTKPPKSTKTSFRSIISSVASALSMAEQPQEEEDIPLEDIIEDPDYAVNREGYRRGFY</sequence>
<name>E4Y2L1_OIKDI</name>
<accession>E4Y2L1</accession>
<feature type="transmembrane region" description="Helical" evidence="2">
    <location>
        <begin position="126"/>
        <end position="149"/>
    </location>
</feature>
<keyword evidence="2" id="KW-0472">Membrane</keyword>
<keyword evidence="4" id="KW-1185">Reference proteome</keyword>
<feature type="region of interest" description="Disordered" evidence="1">
    <location>
        <begin position="213"/>
        <end position="274"/>
    </location>
</feature>
<dbReference type="Proteomes" id="UP000001307">
    <property type="component" value="Unassembled WGS sequence"/>
</dbReference>
<reference evidence="3" key="1">
    <citation type="journal article" date="2010" name="Science">
        <title>Plasticity of animal genome architecture unmasked by rapid evolution of a pelagic tunicate.</title>
        <authorList>
            <person name="Denoeud F."/>
            <person name="Henriet S."/>
            <person name="Mungpakdee S."/>
            <person name="Aury J.M."/>
            <person name="Da Silva C."/>
            <person name="Brinkmann H."/>
            <person name="Mikhaleva J."/>
            <person name="Olsen L.C."/>
            <person name="Jubin C."/>
            <person name="Canestro C."/>
            <person name="Bouquet J.M."/>
            <person name="Danks G."/>
            <person name="Poulain J."/>
            <person name="Campsteijn C."/>
            <person name="Adamski M."/>
            <person name="Cross I."/>
            <person name="Yadetie F."/>
            <person name="Muffato M."/>
            <person name="Louis A."/>
            <person name="Butcher S."/>
            <person name="Tsagkogeorga G."/>
            <person name="Konrad A."/>
            <person name="Singh S."/>
            <person name="Jensen M.F."/>
            <person name="Cong E.H."/>
            <person name="Eikeseth-Otteraa H."/>
            <person name="Noel B."/>
            <person name="Anthouard V."/>
            <person name="Porcel B.M."/>
            <person name="Kachouri-Lafond R."/>
            <person name="Nishino A."/>
            <person name="Ugolini M."/>
            <person name="Chourrout P."/>
            <person name="Nishida H."/>
            <person name="Aasland R."/>
            <person name="Huzurbazar S."/>
            <person name="Westhof E."/>
            <person name="Delsuc F."/>
            <person name="Lehrach H."/>
            <person name="Reinhardt R."/>
            <person name="Weissenbach J."/>
            <person name="Roy S.W."/>
            <person name="Artiguenave F."/>
            <person name="Postlethwait J.H."/>
            <person name="Manak J.R."/>
            <person name="Thompson E.M."/>
            <person name="Jaillon O."/>
            <person name="Du Pasquier L."/>
            <person name="Boudinot P."/>
            <person name="Liberles D.A."/>
            <person name="Volff J.N."/>
            <person name="Philippe H."/>
            <person name="Lenhard B."/>
            <person name="Roest Crollius H."/>
            <person name="Wincker P."/>
            <person name="Chourrout D."/>
        </authorList>
    </citation>
    <scope>NUCLEOTIDE SEQUENCE [LARGE SCALE GENOMIC DNA]</scope>
</reference>
<proteinExistence type="predicted"/>
<evidence type="ECO:0000313" key="4">
    <source>
        <dbReference type="Proteomes" id="UP000001307"/>
    </source>
</evidence>
<protein>
    <submittedName>
        <fullName evidence="3">Uncharacterized protein</fullName>
    </submittedName>
</protein>
<gene>
    <name evidence="3" type="ORF">GSOID_T00016413001</name>
</gene>
<evidence type="ECO:0000256" key="1">
    <source>
        <dbReference type="SAM" id="MobiDB-lite"/>
    </source>
</evidence>
<feature type="compositionally biased region" description="Gly residues" evidence="1">
    <location>
        <begin position="15"/>
        <end position="24"/>
    </location>
</feature>
<evidence type="ECO:0000313" key="3">
    <source>
        <dbReference type="EMBL" id="CBY16101.1"/>
    </source>
</evidence>
<organism evidence="3">
    <name type="scientific">Oikopleura dioica</name>
    <name type="common">Tunicate</name>
    <dbReference type="NCBI Taxonomy" id="34765"/>
    <lineage>
        <taxon>Eukaryota</taxon>
        <taxon>Metazoa</taxon>
        <taxon>Chordata</taxon>
        <taxon>Tunicata</taxon>
        <taxon>Appendicularia</taxon>
        <taxon>Copelata</taxon>
        <taxon>Oikopleuridae</taxon>
        <taxon>Oikopleura</taxon>
    </lineage>
</organism>
<feature type="region of interest" description="Disordered" evidence="1">
    <location>
        <begin position="1"/>
        <end position="38"/>
    </location>
</feature>